<name>A0AAE5C926_9BACT</name>
<gene>
    <name evidence="8" type="ORF">GWO12_08030</name>
</gene>
<organism evidence="8 9">
    <name type="scientific">Candidatus Kutchimonas denitrificans</name>
    <dbReference type="NCBI Taxonomy" id="3056748"/>
    <lineage>
        <taxon>Bacteria</taxon>
        <taxon>Pseudomonadati</taxon>
        <taxon>Gemmatimonadota</taxon>
        <taxon>Gemmatimonadia</taxon>
        <taxon>Candidatus Palauibacterales</taxon>
        <taxon>Candidatus Palauibacteraceae</taxon>
        <taxon>Candidatus Kutchimonas</taxon>
    </lineage>
</organism>
<dbReference type="GO" id="GO:0022904">
    <property type="term" value="P:respiratory electron transport chain"/>
    <property type="evidence" value="ECO:0007669"/>
    <property type="project" value="InterPro"/>
</dbReference>
<protein>
    <submittedName>
        <fullName evidence="8">Thiosulfate reductase</fullName>
    </submittedName>
</protein>
<feature type="transmembrane region" description="Helical" evidence="6">
    <location>
        <begin position="71"/>
        <end position="94"/>
    </location>
</feature>
<dbReference type="InterPro" id="IPR051542">
    <property type="entry name" value="Hydrogenase_cytochrome"/>
</dbReference>
<evidence type="ECO:0000313" key="9">
    <source>
        <dbReference type="Proteomes" id="UP000702544"/>
    </source>
</evidence>
<dbReference type="SUPFAM" id="SSF81342">
    <property type="entry name" value="Transmembrane di-heme cytochromes"/>
    <property type="match status" value="1"/>
</dbReference>
<evidence type="ECO:0000256" key="6">
    <source>
        <dbReference type="SAM" id="Phobius"/>
    </source>
</evidence>
<dbReference type="AlphaFoldDB" id="A0AAE5C926"/>
<dbReference type="Proteomes" id="UP000702544">
    <property type="component" value="Unassembled WGS sequence"/>
</dbReference>
<evidence type="ECO:0000313" key="8">
    <source>
        <dbReference type="EMBL" id="NIR75046.1"/>
    </source>
</evidence>
<dbReference type="GO" id="GO:0020037">
    <property type="term" value="F:heme binding"/>
    <property type="evidence" value="ECO:0007669"/>
    <property type="project" value="TreeGrafter"/>
</dbReference>
<dbReference type="Gene3D" id="1.20.950.20">
    <property type="entry name" value="Transmembrane di-heme cytochromes, Chain C"/>
    <property type="match status" value="1"/>
</dbReference>
<sequence length="222" mass="25597">MDEPIRRHHWIVRVTHWATFILIFAMASSGLQIYRAYPRFGERGGPYFPNLFHNTAFPEWMRLGGWLAGGINWHFFFMWPLIGFGLLYIGYMIVSGEWKKLAFGPRDVKPALEMMKYYLRIRKDHPPQGKHNALQKGAYTGAVLLGVLSVLTGLAIYKPVQLAWLTAAFGGFQAARYWHFWAVWLFVAFTIVHVVMVFAVDPPSLRAMVTGRYRGRFPSDEP</sequence>
<dbReference type="PANTHER" id="PTHR30485:SF1">
    <property type="entry name" value="CYTOCHROME YDHU-RELATED"/>
    <property type="match status" value="1"/>
</dbReference>
<evidence type="ECO:0000259" key="7">
    <source>
        <dbReference type="Pfam" id="PF01292"/>
    </source>
</evidence>
<accession>A0AAE5C926</accession>
<dbReference type="GO" id="GO:0005886">
    <property type="term" value="C:plasma membrane"/>
    <property type="evidence" value="ECO:0007669"/>
    <property type="project" value="UniProtKB-SubCell"/>
</dbReference>
<dbReference type="InterPro" id="IPR011577">
    <property type="entry name" value="Cyt_b561_bac/Ni-Hgenase"/>
</dbReference>
<keyword evidence="2" id="KW-1003">Cell membrane</keyword>
<dbReference type="InterPro" id="IPR016174">
    <property type="entry name" value="Di-haem_cyt_TM"/>
</dbReference>
<comment type="subcellular location">
    <subcellularLocation>
        <location evidence="1">Cell membrane</location>
        <topology evidence="1">Multi-pass membrane protein</topology>
    </subcellularLocation>
</comment>
<reference evidence="8 9" key="1">
    <citation type="submission" date="2020-01" db="EMBL/GenBank/DDBJ databases">
        <title>Genomes assembled from Gulf of Kutch pelagic sediment metagenomes.</title>
        <authorList>
            <person name="Chandrashekar M."/>
            <person name="Mahajan M.S."/>
            <person name="Dave K.J."/>
            <person name="Vatsa P."/>
            <person name="Nathani N.M."/>
        </authorList>
    </citation>
    <scope>NUCLEOTIDE SEQUENCE [LARGE SCALE GENOMIC DNA]</scope>
    <source>
        <strain evidence="8">KS3-K002</strain>
    </source>
</reference>
<feature type="domain" description="Cytochrome b561 bacterial/Ni-hydrogenase" evidence="7">
    <location>
        <begin position="7"/>
        <end position="211"/>
    </location>
</feature>
<dbReference type="EMBL" id="JAACAK010000058">
    <property type="protein sequence ID" value="NIR75046.1"/>
    <property type="molecule type" value="Genomic_DNA"/>
</dbReference>
<dbReference type="GO" id="GO:0009055">
    <property type="term" value="F:electron transfer activity"/>
    <property type="evidence" value="ECO:0007669"/>
    <property type="project" value="InterPro"/>
</dbReference>
<evidence type="ECO:0000256" key="3">
    <source>
        <dbReference type="ARBA" id="ARBA00022692"/>
    </source>
</evidence>
<comment type="caution">
    <text evidence="8">The sequence shown here is derived from an EMBL/GenBank/DDBJ whole genome shotgun (WGS) entry which is preliminary data.</text>
</comment>
<proteinExistence type="predicted"/>
<evidence type="ECO:0000256" key="4">
    <source>
        <dbReference type="ARBA" id="ARBA00022989"/>
    </source>
</evidence>
<keyword evidence="5 6" id="KW-0472">Membrane</keyword>
<evidence type="ECO:0000256" key="1">
    <source>
        <dbReference type="ARBA" id="ARBA00004651"/>
    </source>
</evidence>
<evidence type="ECO:0000256" key="5">
    <source>
        <dbReference type="ARBA" id="ARBA00023136"/>
    </source>
</evidence>
<keyword evidence="3 6" id="KW-0812">Transmembrane</keyword>
<feature type="transmembrane region" description="Helical" evidence="6">
    <location>
        <begin position="12"/>
        <end position="34"/>
    </location>
</feature>
<feature type="transmembrane region" description="Helical" evidence="6">
    <location>
        <begin position="177"/>
        <end position="200"/>
    </location>
</feature>
<dbReference type="Pfam" id="PF01292">
    <property type="entry name" value="Ni_hydr_CYTB"/>
    <property type="match status" value="1"/>
</dbReference>
<keyword evidence="4 6" id="KW-1133">Transmembrane helix</keyword>
<evidence type="ECO:0000256" key="2">
    <source>
        <dbReference type="ARBA" id="ARBA00022475"/>
    </source>
</evidence>
<dbReference type="PANTHER" id="PTHR30485">
    <property type="entry name" value="NI/FE-HYDROGENASE 1 B-TYPE CYTOCHROME SUBUNIT"/>
    <property type="match status" value="1"/>
</dbReference>
<feature type="transmembrane region" description="Helical" evidence="6">
    <location>
        <begin position="138"/>
        <end position="157"/>
    </location>
</feature>